<feature type="transmembrane region" description="Helical" evidence="2">
    <location>
        <begin position="38"/>
        <end position="57"/>
    </location>
</feature>
<gene>
    <name evidence="4" type="ORF">DNL40_12200</name>
</gene>
<dbReference type="InterPro" id="IPR009045">
    <property type="entry name" value="Zn_M74/Hedgehog-like"/>
</dbReference>
<protein>
    <recommendedName>
        <fullName evidence="3">D-alanyl-D-alanine carboxypeptidase-like core domain-containing protein</fullName>
    </recommendedName>
</protein>
<dbReference type="PANTHER" id="PTHR34385:SF1">
    <property type="entry name" value="PEPTIDOGLYCAN L-ALANYL-D-GLUTAMATE ENDOPEPTIDASE CWLK"/>
    <property type="match status" value="1"/>
</dbReference>
<feature type="domain" description="D-alanyl-D-alanine carboxypeptidase-like core" evidence="3">
    <location>
        <begin position="183"/>
        <end position="290"/>
    </location>
</feature>
<organism evidence="4 5">
    <name type="scientific">Xylanimonas oleitrophica</name>
    <dbReference type="NCBI Taxonomy" id="2607479"/>
    <lineage>
        <taxon>Bacteria</taxon>
        <taxon>Bacillati</taxon>
        <taxon>Actinomycetota</taxon>
        <taxon>Actinomycetes</taxon>
        <taxon>Micrococcales</taxon>
        <taxon>Promicromonosporaceae</taxon>
        <taxon>Xylanimonas</taxon>
    </lineage>
</organism>
<evidence type="ECO:0000256" key="1">
    <source>
        <dbReference type="SAM" id="MobiDB-lite"/>
    </source>
</evidence>
<feature type="region of interest" description="Disordered" evidence="1">
    <location>
        <begin position="60"/>
        <end position="155"/>
    </location>
</feature>
<feature type="compositionally biased region" description="Basic and acidic residues" evidence="1">
    <location>
        <begin position="98"/>
        <end position="113"/>
    </location>
</feature>
<evidence type="ECO:0000256" key="2">
    <source>
        <dbReference type="SAM" id="Phobius"/>
    </source>
</evidence>
<evidence type="ECO:0000313" key="4">
    <source>
        <dbReference type="EMBL" id="PZR52425.1"/>
    </source>
</evidence>
<dbReference type="PANTHER" id="PTHR34385">
    <property type="entry name" value="D-ALANYL-D-ALANINE CARBOXYPEPTIDASE"/>
    <property type="match status" value="1"/>
</dbReference>
<dbReference type="Proteomes" id="UP000248783">
    <property type="component" value="Unassembled WGS sequence"/>
</dbReference>
<dbReference type="Pfam" id="PF02557">
    <property type="entry name" value="VanY"/>
    <property type="match status" value="1"/>
</dbReference>
<dbReference type="GO" id="GO:0006508">
    <property type="term" value="P:proteolysis"/>
    <property type="evidence" value="ECO:0007669"/>
    <property type="project" value="InterPro"/>
</dbReference>
<keyword evidence="2" id="KW-0472">Membrane</keyword>
<dbReference type="RefSeq" id="WP_111251537.1">
    <property type="nucleotide sequence ID" value="NZ_QKWH01000010.1"/>
</dbReference>
<dbReference type="CDD" id="cd14814">
    <property type="entry name" value="Peptidase_M15"/>
    <property type="match status" value="1"/>
</dbReference>
<keyword evidence="2" id="KW-1133">Transmembrane helix</keyword>
<feature type="compositionally biased region" description="Pro residues" evidence="1">
    <location>
        <begin position="115"/>
        <end position="127"/>
    </location>
</feature>
<evidence type="ECO:0000259" key="3">
    <source>
        <dbReference type="Pfam" id="PF02557"/>
    </source>
</evidence>
<dbReference type="InterPro" id="IPR052179">
    <property type="entry name" value="DD-CPase-like"/>
</dbReference>
<dbReference type="GO" id="GO:0008233">
    <property type="term" value="F:peptidase activity"/>
    <property type="evidence" value="ECO:0007669"/>
    <property type="project" value="InterPro"/>
</dbReference>
<keyword evidence="2" id="KW-0812">Transmembrane</keyword>
<feature type="compositionally biased region" description="Basic and acidic residues" evidence="1">
    <location>
        <begin position="1"/>
        <end position="10"/>
    </location>
</feature>
<evidence type="ECO:0000313" key="5">
    <source>
        <dbReference type="Proteomes" id="UP000248783"/>
    </source>
</evidence>
<feature type="compositionally biased region" description="Low complexity" evidence="1">
    <location>
        <begin position="146"/>
        <end position="155"/>
    </location>
</feature>
<dbReference type="AlphaFoldDB" id="A0A2W5WXB3"/>
<dbReference type="SUPFAM" id="SSF55166">
    <property type="entry name" value="Hedgehog/DD-peptidase"/>
    <property type="match status" value="1"/>
</dbReference>
<dbReference type="InterPro" id="IPR003709">
    <property type="entry name" value="VanY-like_core_dom"/>
</dbReference>
<dbReference type="Gene3D" id="3.30.1380.10">
    <property type="match status" value="1"/>
</dbReference>
<comment type="caution">
    <text evidence="4">The sequence shown here is derived from an EMBL/GenBank/DDBJ whole genome shotgun (WGS) entry which is preliminary data.</text>
</comment>
<proteinExistence type="predicted"/>
<feature type="region of interest" description="Disordered" evidence="1">
    <location>
        <begin position="1"/>
        <end position="39"/>
    </location>
</feature>
<sequence>MKHGTTDPARRPRPNRNRATGGRHAQDRRPGPRSGARVLGGSIGLAAMVATTAAFAITSSESQDAHAEPLRQPADVRAQEASEASRAVTAAPPIVVDRSAKISRAEERLKIEIEPAPPEPKPTPPPETRPESESEAGADAPREDAAGSAPAGSLPGCAVAVEQGWENGQVPDDQLCSPWDGAQQVRADAAQALAELNEAYTVRFGESMCLTDGYRSYDQQVATKAAKGYLAATPGTSNHGWGLAVDLCAESYSGERWDWLADQAQTSGWDNPDWARPGGSKYEPWHWEYVDAVAAQSS</sequence>
<accession>A0A2W5WXB3</accession>
<dbReference type="EMBL" id="QKWH01000010">
    <property type="protein sequence ID" value="PZR52425.1"/>
    <property type="molecule type" value="Genomic_DNA"/>
</dbReference>
<reference evidence="4 5" key="1">
    <citation type="submission" date="2018-06" db="EMBL/GenBank/DDBJ databases">
        <title>Whole genome sequencing of a novel hydrocarbon degrading bacterial strain, PW21 isolated from oil contaminated produced water sample.</title>
        <authorList>
            <person name="Nagkirti P."/>
            <person name="Shaikh A."/>
            <person name="Gowdaman V."/>
            <person name="Engineer A.E."/>
            <person name="Dagar S."/>
            <person name="Dhakephalkar P.K."/>
        </authorList>
    </citation>
    <scope>NUCLEOTIDE SEQUENCE [LARGE SCALE GENOMIC DNA]</scope>
    <source>
        <strain evidence="4 5">PW21</strain>
    </source>
</reference>
<name>A0A2W5WXB3_9MICO</name>
<keyword evidence="5" id="KW-1185">Reference proteome</keyword>